<dbReference type="GO" id="GO:0005509">
    <property type="term" value="F:calcium ion binding"/>
    <property type="evidence" value="ECO:0007669"/>
    <property type="project" value="InterPro"/>
</dbReference>
<feature type="domain" description="EF-hand" evidence="3">
    <location>
        <begin position="365"/>
        <end position="400"/>
    </location>
</feature>
<dbReference type="Pfam" id="PF13833">
    <property type="entry name" value="EF-hand_8"/>
    <property type="match status" value="1"/>
</dbReference>
<dbReference type="AlphaFoldDB" id="W9RX40"/>
<keyword evidence="2" id="KW-0472">Membrane</keyword>
<reference evidence="5" key="1">
    <citation type="submission" date="2013-01" db="EMBL/GenBank/DDBJ databases">
        <title>Draft Genome Sequence of a Mulberry Tree, Morus notabilis C.K. Schneid.</title>
        <authorList>
            <person name="He N."/>
            <person name="Zhao S."/>
        </authorList>
    </citation>
    <scope>NUCLEOTIDE SEQUENCE</scope>
</reference>
<dbReference type="Gene3D" id="1.10.238.10">
    <property type="entry name" value="EF-hand"/>
    <property type="match status" value="2"/>
</dbReference>
<proteinExistence type="predicted"/>
<dbReference type="InterPro" id="IPR018247">
    <property type="entry name" value="EF_Hand_1_Ca_BS"/>
</dbReference>
<evidence type="ECO:0000313" key="4">
    <source>
        <dbReference type="EMBL" id="EXB96371.1"/>
    </source>
</evidence>
<keyword evidence="2" id="KW-0812">Transmembrane</keyword>
<feature type="domain" description="EF-hand" evidence="3">
    <location>
        <begin position="289"/>
        <end position="311"/>
    </location>
</feature>
<keyword evidence="1" id="KW-0106">Calcium</keyword>
<dbReference type="InterPro" id="IPR002048">
    <property type="entry name" value="EF_hand_dom"/>
</dbReference>
<keyword evidence="2" id="KW-1133">Transmembrane helix</keyword>
<dbReference type="GO" id="GO:0005783">
    <property type="term" value="C:endoplasmic reticulum"/>
    <property type="evidence" value="ECO:0007669"/>
    <property type="project" value="TreeGrafter"/>
</dbReference>
<dbReference type="FunFam" id="1.10.238.10:FF:000328">
    <property type="entry name" value="Calcium-binding EF hand family protein"/>
    <property type="match status" value="1"/>
</dbReference>
<evidence type="ECO:0000313" key="5">
    <source>
        <dbReference type="Proteomes" id="UP000030645"/>
    </source>
</evidence>
<dbReference type="STRING" id="981085.W9RX40"/>
<feature type="domain" description="EF-hand" evidence="3">
    <location>
        <begin position="243"/>
        <end position="272"/>
    </location>
</feature>
<evidence type="ECO:0000256" key="1">
    <source>
        <dbReference type="ARBA" id="ARBA00022837"/>
    </source>
</evidence>
<dbReference type="eggNOG" id="KOG4223">
    <property type="taxonomic scope" value="Eukaryota"/>
</dbReference>
<keyword evidence="5" id="KW-1185">Reference proteome</keyword>
<name>W9RX40_9ROSA</name>
<accession>W9RX40</accession>
<dbReference type="PROSITE" id="PS50222">
    <property type="entry name" value="EF_HAND_2"/>
    <property type="match status" value="4"/>
</dbReference>
<dbReference type="Pfam" id="PF13499">
    <property type="entry name" value="EF-hand_7"/>
    <property type="match status" value="1"/>
</dbReference>
<gene>
    <name evidence="4" type="ORF">L484_023091</name>
</gene>
<dbReference type="EMBL" id="KE345239">
    <property type="protein sequence ID" value="EXB96371.1"/>
    <property type="molecule type" value="Genomic_DNA"/>
</dbReference>
<evidence type="ECO:0000259" key="3">
    <source>
        <dbReference type="PROSITE" id="PS50222"/>
    </source>
</evidence>
<organism evidence="4 5">
    <name type="scientific">Morus notabilis</name>
    <dbReference type="NCBI Taxonomy" id="981085"/>
    <lineage>
        <taxon>Eukaryota</taxon>
        <taxon>Viridiplantae</taxon>
        <taxon>Streptophyta</taxon>
        <taxon>Embryophyta</taxon>
        <taxon>Tracheophyta</taxon>
        <taxon>Spermatophyta</taxon>
        <taxon>Magnoliopsida</taxon>
        <taxon>eudicotyledons</taxon>
        <taxon>Gunneridae</taxon>
        <taxon>Pentapetalae</taxon>
        <taxon>rosids</taxon>
        <taxon>fabids</taxon>
        <taxon>Rosales</taxon>
        <taxon>Moraceae</taxon>
        <taxon>Moreae</taxon>
        <taxon>Morus</taxon>
    </lineage>
</organism>
<protein>
    <recommendedName>
        <fullName evidence="3">EF-hand domain-containing protein</fullName>
    </recommendedName>
</protein>
<dbReference type="PANTHER" id="PTHR10827:SF101">
    <property type="entry name" value="CALCIUM-BINDING EF HAND FAMILY PROTEIN"/>
    <property type="match status" value="1"/>
</dbReference>
<sequence length="416" mass="48742">MGKGSLIIYITIALVVLLLVSRSPRKSATQHRHRRLKLRSNFIISDHHNRNHAPVAFDPLVADIERRREDRQWEKEYIEHVHPELSTAAPGDEGQPEWEEYMDAEDYLNDEERFNVTGRLVELFPKVDVGPADGFVSEEELTEWNLRQAHTEVLHRTKRDMETHDKNRDGLVSFAEYDPPSWARNADLNDEFLYWRQANQNRESTSFCAKSALFGVMFYLLDCLVEMCEDNGSVGYDMGWWKEEHFNASDADEDGFLNITEFNDFLHPADSKSPKLLHWLCKEEVRERDTDKDGKVNFKEFFHGLFDLVRNYDDESHNFSHHSDDSMEAPAKVLFAQLDKDGDGYLSDEELLPVIDKLHPSERYYAKQQADYIISQADTDKDGRLTLTEMIDNPYVFYSAIFNDDEEDYEYHDEFR</sequence>
<feature type="transmembrane region" description="Helical" evidence="2">
    <location>
        <begin position="6"/>
        <end position="24"/>
    </location>
</feature>
<dbReference type="InterPro" id="IPR011992">
    <property type="entry name" value="EF-hand-dom_pair"/>
</dbReference>
<evidence type="ECO:0000256" key="2">
    <source>
        <dbReference type="SAM" id="Phobius"/>
    </source>
</evidence>
<dbReference type="PROSITE" id="PS00018">
    <property type="entry name" value="EF_HAND_1"/>
    <property type="match status" value="5"/>
</dbReference>
<feature type="domain" description="EF-hand" evidence="3">
    <location>
        <begin position="326"/>
        <end position="361"/>
    </location>
</feature>
<dbReference type="Proteomes" id="UP000030645">
    <property type="component" value="Unassembled WGS sequence"/>
</dbReference>
<dbReference type="FunFam" id="1.10.238.10:FF:000297">
    <property type="entry name" value="Calcium-binding EF hand family protein"/>
    <property type="match status" value="1"/>
</dbReference>
<dbReference type="PANTHER" id="PTHR10827">
    <property type="entry name" value="RETICULOCALBIN"/>
    <property type="match status" value="1"/>
</dbReference>
<dbReference type="SMART" id="SM00054">
    <property type="entry name" value="EFh"/>
    <property type="match status" value="4"/>
</dbReference>
<dbReference type="SUPFAM" id="SSF47473">
    <property type="entry name" value="EF-hand"/>
    <property type="match status" value="2"/>
</dbReference>